<accession>A0AAV4AJG2</accession>
<dbReference type="Proteomes" id="UP000735302">
    <property type="component" value="Unassembled WGS sequence"/>
</dbReference>
<comment type="caution">
    <text evidence="2">The sequence shown here is derived from an EMBL/GenBank/DDBJ whole genome shotgun (WGS) entry which is preliminary data.</text>
</comment>
<evidence type="ECO:0000313" key="2">
    <source>
        <dbReference type="EMBL" id="GFO07142.1"/>
    </source>
</evidence>
<evidence type="ECO:0000256" key="1">
    <source>
        <dbReference type="SAM" id="Phobius"/>
    </source>
</evidence>
<keyword evidence="1" id="KW-0812">Transmembrane</keyword>
<reference evidence="2 3" key="1">
    <citation type="journal article" date="2021" name="Elife">
        <title>Chloroplast acquisition without the gene transfer in kleptoplastic sea slugs, Plakobranchus ocellatus.</title>
        <authorList>
            <person name="Maeda T."/>
            <person name="Takahashi S."/>
            <person name="Yoshida T."/>
            <person name="Shimamura S."/>
            <person name="Takaki Y."/>
            <person name="Nagai Y."/>
            <person name="Toyoda A."/>
            <person name="Suzuki Y."/>
            <person name="Arimoto A."/>
            <person name="Ishii H."/>
            <person name="Satoh N."/>
            <person name="Nishiyama T."/>
            <person name="Hasebe M."/>
            <person name="Maruyama T."/>
            <person name="Minagawa J."/>
            <person name="Obokata J."/>
            <person name="Shigenobu S."/>
        </authorList>
    </citation>
    <scope>NUCLEOTIDE SEQUENCE [LARGE SCALE GENOMIC DNA]</scope>
</reference>
<evidence type="ECO:0000313" key="3">
    <source>
        <dbReference type="Proteomes" id="UP000735302"/>
    </source>
</evidence>
<name>A0AAV4AJG2_9GAST</name>
<proteinExistence type="predicted"/>
<keyword evidence="1" id="KW-1133">Transmembrane helix</keyword>
<keyword evidence="3" id="KW-1185">Reference proteome</keyword>
<feature type="transmembrane region" description="Helical" evidence="1">
    <location>
        <begin position="54"/>
        <end position="74"/>
    </location>
</feature>
<sequence length="102" mass="11553">MDRPDGGKVRKRHSFPIRYSFGDGRMGRAVPLKVQMKVVTLFWRALRSRRRGSGVGWTVGVAGLGFAVDVVWTLRALVPWTQEFLPELREKTVDGKLGHGYQ</sequence>
<dbReference type="EMBL" id="BLXT01003841">
    <property type="protein sequence ID" value="GFO07142.1"/>
    <property type="molecule type" value="Genomic_DNA"/>
</dbReference>
<protein>
    <submittedName>
        <fullName evidence="2">Uncharacterized protein</fullName>
    </submittedName>
</protein>
<keyword evidence="1" id="KW-0472">Membrane</keyword>
<organism evidence="2 3">
    <name type="scientific">Plakobranchus ocellatus</name>
    <dbReference type="NCBI Taxonomy" id="259542"/>
    <lineage>
        <taxon>Eukaryota</taxon>
        <taxon>Metazoa</taxon>
        <taxon>Spiralia</taxon>
        <taxon>Lophotrochozoa</taxon>
        <taxon>Mollusca</taxon>
        <taxon>Gastropoda</taxon>
        <taxon>Heterobranchia</taxon>
        <taxon>Euthyneura</taxon>
        <taxon>Panpulmonata</taxon>
        <taxon>Sacoglossa</taxon>
        <taxon>Placobranchoidea</taxon>
        <taxon>Plakobranchidae</taxon>
        <taxon>Plakobranchus</taxon>
    </lineage>
</organism>
<dbReference type="AlphaFoldDB" id="A0AAV4AJG2"/>
<gene>
    <name evidence="2" type="ORF">PoB_003364700</name>
</gene>